<reference evidence="3" key="1">
    <citation type="submission" date="2021-05" db="EMBL/GenBank/DDBJ databases">
        <authorList>
            <person name="Pietrasiak N."/>
            <person name="Ward R."/>
            <person name="Stajich J.E."/>
            <person name="Kurbessoian T."/>
        </authorList>
    </citation>
    <scope>NUCLEOTIDE SEQUENCE</scope>
    <source>
        <strain evidence="3">GSE-TBD4-15B</strain>
    </source>
</reference>
<feature type="transmembrane region" description="Helical" evidence="2">
    <location>
        <begin position="347"/>
        <end position="364"/>
    </location>
</feature>
<dbReference type="Proteomes" id="UP000707356">
    <property type="component" value="Unassembled WGS sequence"/>
</dbReference>
<feature type="compositionally biased region" description="Low complexity" evidence="1">
    <location>
        <begin position="196"/>
        <end position="209"/>
    </location>
</feature>
<sequence>MAEHPIVQSAKQGDPKAIAYLITHSLQNYGITARASRQGLCLKLLLEAEQMPHQATMVKLVKQGMQKLDVEILQMVKLYGRQLGQPTAGWRHVIELLPQSRHVESPSLASVETSPDLAESQMDSQIDSQSAIQTAPHNGAPEALETLLFQMNDLDPEAMILLPIDPELRLDDLDPDSLILFPVEPLTTGAQEAELADAAQSEPAAADWDASTEQLTQQPPELSSVAVEPSPEPLPEPSPEPSPEPPAGFLPETDSPDSRAVLDSAHLSETNAVRPAKLSQRLTLLLLCLLWLALLTQTLGLTFSLLRAIAFSLYAGLDLSSTNQPFAGLLLAVVQLAGFIFAPFSRLSLGLSLIIGCLTLWWLHRIHASLQNLTGAYPISPKGALLRAALPVYNVWGVGQIWLTLANRLAQLRLRQPSRLIQRLTLWFYLALAAVAGLQAGKLGLFGRLFRTERWAGFFDSFWFEVLRDAAVWTLVLVWLRLVRISWRALRQIHKTRMAPFTLARPQQPRRERPFSLSALLLGGSASLLSLGLFNFLLGLIASLVFLSNGLRPESIFPTFYDSESLLILVLVSSFFCIGLGGCLTAHLAQRSAQRSVWLHALGLGVLITAIGLALRHLPLFPALAELPFWFQTASGLLIIPAALLGCGLRQWFRLL</sequence>
<name>A0A951PBX9_9CYAN</name>
<protein>
    <submittedName>
        <fullName evidence="3">Uncharacterized protein</fullName>
    </submittedName>
</protein>
<keyword evidence="2" id="KW-1133">Transmembrane helix</keyword>
<evidence type="ECO:0000313" key="4">
    <source>
        <dbReference type="Proteomes" id="UP000707356"/>
    </source>
</evidence>
<evidence type="ECO:0000256" key="1">
    <source>
        <dbReference type="SAM" id="MobiDB-lite"/>
    </source>
</evidence>
<keyword evidence="2" id="KW-0472">Membrane</keyword>
<feature type="transmembrane region" description="Helical" evidence="2">
    <location>
        <begin position="470"/>
        <end position="487"/>
    </location>
</feature>
<feature type="transmembrane region" description="Helical" evidence="2">
    <location>
        <begin position="627"/>
        <end position="649"/>
    </location>
</feature>
<feature type="compositionally biased region" description="Low complexity" evidence="1">
    <location>
        <begin position="219"/>
        <end position="229"/>
    </location>
</feature>
<feature type="compositionally biased region" description="Pro residues" evidence="1">
    <location>
        <begin position="230"/>
        <end position="248"/>
    </location>
</feature>
<feature type="transmembrane region" description="Helical" evidence="2">
    <location>
        <begin position="326"/>
        <end position="342"/>
    </location>
</feature>
<dbReference type="EMBL" id="JAHHHV010000070">
    <property type="protein sequence ID" value="MBW4466746.1"/>
    <property type="molecule type" value="Genomic_DNA"/>
</dbReference>
<proteinExistence type="predicted"/>
<feature type="transmembrane region" description="Helical" evidence="2">
    <location>
        <begin position="284"/>
        <end position="306"/>
    </location>
</feature>
<dbReference type="AlphaFoldDB" id="A0A951PBX9"/>
<feature type="compositionally biased region" description="Polar residues" evidence="1">
    <location>
        <begin position="121"/>
        <end position="133"/>
    </location>
</feature>
<feature type="region of interest" description="Disordered" evidence="1">
    <location>
        <begin position="195"/>
        <end position="255"/>
    </location>
</feature>
<comment type="caution">
    <text evidence="3">The sequence shown here is derived from an EMBL/GenBank/DDBJ whole genome shotgun (WGS) entry which is preliminary data.</text>
</comment>
<feature type="transmembrane region" description="Helical" evidence="2">
    <location>
        <begin position="519"/>
        <end position="546"/>
    </location>
</feature>
<feature type="transmembrane region" description="Helical" evidence="2">
    <location>
        <begin position="597"/>
        <end position="615"/>
    </location>
</feature>
<feature type="transmembrane region" description="Helical" evidence="2">
    <location>
        <begin position="426"/>
        <end position="450"/>
    </location>
</feature>
<feature type="transmembrane region" description="Helical" evidence="2">
    <location>
        <begin position="384"/>
        <end position="405"/>
    </location>
</feature>
<organism evidence="3 4">
    <name type="scientific">Pegethrix bostrychoides GSE-TBD4-15B</name>
    <dbReference type="NCBI Taxonomy" id="2839662"/>
    <lineage>
        <taxon>Bacteria</taxon>
        <taxon>Bacillati</taxon>
        <taxon>Cyanobacteriota</taxon>
        <taxon>Cyanophyceae</taxon>
        <taxon>Oculatellales</taxon>
        <taxon>Oculatellaceae</taxon>
        <taxon>Pegethrix</taxon>
    </lineage>
</organism>
<accession>A0A951PBX9</accession>
<feature type="region of interest" description="Disordered" evidence="1">
    <location>
        <begin position="104"/>
        <end position="133"/>
    </location>
</feature>
<feature type="transmembrane region" description="Helical" evidence="2">
    <location>
        <begin position="566"/>
        <end position="585"/>
    </location>
</feature>
<evidence type="ECO:0000256" key="2">
    <source>
        <dbReference type="SAM" id="Phobius"/>
    </source>
</evidence>
<gene>
    <name evidence="3" type="ORF">KME07_15080</name>
</gene>
<keyword evidence="2" id="KW-0812">Transmembrane</keyword>
<reference evidence="3" key="2">
    <citation type="journal article" date="2022" name="Microbiol. Resour. Announc.">
        <title>Metagenome Sequencing to Explore Phylogenomics of Terrestrial Cyanobacteria.</title>
        <authorList>
            <person name="Ward R.D."/>
            <person name="Stajich J.E."/>
            <person name="Johansen J.R."/>
            <person name="Huntemann M."/>
            <person name="Clum A."/>
            <person name="Foster B."/>
            <person name="Foster B."/>
            <person name="Roux S."/>
            <person name="Palaniappan K."/>
            <person name="Varghese N."/>
            <person name="Mukherjee S."/>
            <person name="Reddy T.B.K."/>
            <person name="Daum C."/>
            <person name="Copeland A."/>
            <person name="Chen I.A."/>
            <person name="Ivanova N.N."/>
            <person name="Kyrpides N.C."/>
            <person name="Shapiro N."/>
            <person name="Eloe-Fadrosh E.A."/>
            <person name="Pietrasiak N."/>
        </authorList>
    </citation>
    <scope>NUCLEOTIDE SEQUENCE</scope>
    <source>
        <strain evidence="3">GSE-TBD4-15B</strain>
    </source>
</reference>
<evidence type="ECO:0000313" key="3">
    <source>
        <dbReference type="EMBL" id="MBW4466746.1"/>
    </source>
</evidence>